<evidence type="ECO:0000256" key="6">
    <source>
        <dbReference type="ARBA" id="ARBA00043141"/>
    </source>
</evidence>
<accession>A0A967EWV3</accession>
<dbReference type="CDD" id="cd08419">
    <property type="entry name" value="PBP2_CbbR_RubisCO_like"/>
    <property type="match status" value="1"/>
</dbReference>
<protein>
    <recommendedName>
        <fullName evidence="5">HTH-type transcriptional regulator CbbR</fullName>
    </recommendedName>
    <alternativeName>
        <fullName evidence="6">RuBisCO operon transcriptional regulator</fullName>
    </alternativeName>
</protein>
<dbReference type="RefSeq" id="WP_167223242.1">
    <property type="nucleotide sequence ID" value="NZ_JAAQPH010000005.1"/>
</dbReference>
<comment type="caution">
    <text evidence="8">The sequence shown here is derived from an EMBL/GenBank/DDBJ whole genome shotgun (WGS) entry which is preliminary data.</text>
</comment>
<dbReference type="InterPro" id="IPR005119">
    <property type="entry name" value="LysR_subst-bd"/>
</dbReference>
<dbReference type="Gene3D" id="3.40.190.290">
    <property type="match status" value="1"/>
</dbReference>
<dbReference type="GO" id="GO:0003700">
    <property type="term" value="F:DNA-binding transcription factor activity"/>
    <property type="evidence" value="ECO:0007669"/>
    <property type="project" value="InterPro"/>
</dbReference>
<dbReference type="Pfam" id="PF03466">
    <property type="entry name" value="LysR_substrate"/>
    <property type="match status" value="1"/>
</dbReference>
<evidence type="ECO:0000256" key="3">
    <source>
        <dbReference type="ARBA" id="ARBA00023125"/>
    </source>
</evidence>
<feature type="domain" description="HTH lysR-type" evidence="7">
    <location>
        <begin position="12"/>
        <end position="69"/>
    </location>
</feature>
<evidence type="ECO:0000256" key="1">
    <source>
        <dbReference type="ARBA" id="ARBA00009437"/>
    </source>
</evidence>
<dbReference type="Gene3D" id="1.10.10.10">
    <property type="entry name" value="Winged helix-like DNA-binding domain superfamily/Winged helix DNA-binding domain"/>
    <property type="match status" value="1"/>
</dbReference>
<dbReference type="InterPro" id="IPR036388">
    <property type="entry name" value="WH-like_DNA-bd_sf"/>
</dbReference>
<dbReference type="InterPro" id="IPR000847">
    <property type="entry name" value="LysR_HTH_N"/>
</dbReference>
<evidence type="ECO:0000256" key="2">
    <source>
        <dbReference type="ARBA" id="ARBA00023015"/>
    </source>
</evidence>
<dbReference type="SUPFAM" id="SSF46785">
    <property type="entry name" value="Winged helix' DNA-binding domain"/>
    <property type="match status" value="1"/>
</dbReference>
<dbReference type="PANTHER" id="PTHR30126:SF5">
    <property type="entry name" value="HTH-TYPE TRANSCRIPTIONAL ACTIVATOR CMPR"/>
    <property type="match status" value="1"/>
</dbReference>
<evidence type="ECO:0000313" key="8">
    <source>
        <dbReference type="EMBL" id="NIA68538.1"/>
    </source>
</evidence>
<dbReference type="SUPFAM" id="SSF53850">
    <property type="entry name" value="Periplasmic binding protein-like II"/>
    <property type="match status" value="1"/>
</dbReference>
<sequence>MKEKLNSSIQRVSLKQLRALAATVRSGTASGAAQALNITPPAVSLQLRLLEQNAGLPLLERSHEGLRVTQAGQELLATAERIEIALADCGEALRALISSDGGRASVGVVSTAKYFAPRALAEFAKSHPNVDIRLQVGNREETIAALGDHNLDFAVMGRPPIDYAVEKAVIGDHPHIIVAPIDHHLAGRKRLALKDLAQETFLLREKGSGTRLLMQRLFSDAGLSPNLGMEIGSNETIKQAVMAGLGIALISAHTVSAEIEYGRLAALPVKGLPIVRQWFVVRPQEKRLLPAAQALWDFFATSGAEHLPAVSTRKIARRR</sequence>
<keyword evidence="3" id="KW-0238">DNA-binding</keyword>
<evidence type="ECO:0000259" key="7">
    <source>
        <dbReference type="PROSITE" id="PS50931"/>
    </source>
</evidence>
<reference evidence="8" key="1">
    <citation type="submission" date="2020-03" db="EMBL/GenBank/DDBJ databases">
        <title>Genome of Pelagibius litoralis DSM 21314T.</title>
        <authorList>
            <person name="Wang G."/>
        </authorList>
    </citation>
    <scope>NUCLEOTIDE SEQUENCE</scope>
    <source>
        <strain evidence="8">DSM 21314</strain>
    </source>
</reference>
<dbReference type="Proteomes" id="UP000761264">
    <property type="component" value="Unassembled WGS sequence"/>
</dbReference>
<gene>
    <name evidence="8" type="ORF">HBA54_08025</name>
</gene>
<dbReference type="AlphaFoldDB" id="A0A967EWV3"/>
<name>A0A967EWV3_9PROT</name>
<comment type="similarity">
    <text evidence="1">Belongs to the LysR transcriptional regulatory family.</text>
</comment>
<keyword evidence="4" id="KW-0804">Transcription</keyword>
<dbReference type="EMBL" id="JAAQPH010000005">
    <property type="protein sequence ID" value="NIA68538.1"/>
    <property type="molecule type" value="Genomic_DNA"/>
</dbReference>
<dbReference type="GO" id="GO:0000976">
    <property type="term" value="F:transcription cis-regulatory region binding"/>
    <property type="evidence" value="ECO:0007669"/>
    <property type="project" value="TreeGrafter"/>
</dbReference>
<dbReference type="PANTHER" id="PTHR30126">
    <property type="entry name" value="HTH-TYPE TRANSCRIPTIONAL REGULATOR"/>
    <property type="match status" value="1"/>
</dbReference>
<organism evidence="8 9">
    <name type="scientific">Pelagibius litoralis</name>
    <dbReference type="NCBI Taxonomy" id="374515"/>
    <lineage>
        <taxon>Bacteria</taxon>
        <taxon>Pseudomonadati</taxon>
        <taxon>Pseudomonadota</taxon>
        <taxon>Alphaproteobacteria</taxon>
        <taxon>Rhodospirillales</taxon>
        <taxon>Rhodovibrionaceae</taxon>
        <taxon>Pelagibius</taxon>
    </lineage>
</organism>
<evidence type="ECO:0000256" key="4">
    <source>
        <dbReference type="ARBA" id="ARBA00023163"/>
    </source>
</evidence>
<keyword evidence="9" id="KW-1185">Reference proteome</keyword>
<dbReference type="InterPro" id="IPR036390">
    <property type="entry name" value="WH_DNA-bd_sf"/>
</dbReference>
<evidence type="ECO:0000313" key="9">
    <source>
        <dbReference type="Proteomes" id="UP000761264"/>
    </source>
</evidence>
<dbReference type="PROSITE" id="PS50931">
    <property type="entry name" value="HTH_LYSR"/>
    <property type="match status" value="1"/>
</dbReference>
<dbReference type="Pfam" id="PF00126">
    <property type="entry name" value="HTH_1"/>
    <property type="match status" value="1"/>
</dbReference>
<evidence type="ECO:0000256" key="5">
    <source>
        <dbReference type="ARBA" id="ARBA00039279"/>
    </source>
</evidence>
<keyword evidence="2" id="KW-0805">Transcription regulation</keyword>
<proteinExistence type="inferred from homology"/>